<dbReference type="Proteomes" id="UP000503129">
    <property type="component" value="Chromosome"/>
</dbReference>
<protein>
    <recommendedName>
        <fullName evidence="3">CopG family transcriptional regulator</fullName>
    </recommendedName>
</protein>
<accession>A0A856MA04</accession>
<dbReference type="EMBL" id="CP030118">
    <property type="protein sequence ID" value="QDL07170.1"/>
    <property type="molecule type" value="Genomic_DNA"/>
</dbReference>
<dbReference type="KEGG" id="bsen:DP114_03920"/>
<reference evidence="1 2" key="1">
    <citation type="submission" date="2018-06" db="EMBL/GenBank/DDBJ databases">
        <title>Comparative genomics of Brasilonema spp. strains.</title>
        <authorList>
            <person name="Alvarenga D.O."/>
            <person name="Fiore M.F."/>
            <person name="Varani A.M."/>
        </authorList>
    </citation>
    <scope>NUCLEOTIDE SEQUENCE [LARGE SCALE GENOMIC DNA]</scope>
    <source>
        <strain evidence="1 2">CENA114</strain>
    </source>
</reference>
<name>A0A856MA04_9CYAN</name>
<evidence type="ECO:0000313" key="2">
    <source>
        <dbReference type="Proteomes" id="UP000503129"/>
    </source>
</evidence>
<evidence type="ECO:0008006" key="3">
    <source>
        <dbReference type="Google" id="ProtNLM"/>
    </source>
</evidence>
<organism evidence="1 2">
    <name type="scientific">Brasilonema sennae CENA114</name>
    <dbReference type="NCBI Taxonomy" id="415709"/>
    <lineage>
        <taxon>Bacteria</taxon>
        <taxon>Bacillati</taxon>
        <taxon>Cyanobacteriota</taxon>
        <taxon>Cyanophyceae</taxon>
        <taxon>Nostocales</taxon>
        <taxon>Scytonemataceae</taxon>
        <taxon>Brasilonema</taxon>
        <taxon>Bromeliae group (in: Brasilonema)</taxon>
    </lineage>
</organism>
<proteinExistence type="predicted"/>
<evidence type="ECO:0000313" key="1">
    <source>
        <dbReference type="EMBL" id="QDL07170.1"/>
    </source>
</evidence>
<gene>
    <name evidence="1" type="ORF">DP114_03920</name>
</gene>
<dbReference type="AlphaFoldDB" id="A0A856MA04"/>
<sequence>MNKPEEELELHLRSRAAETVSIRIPTDTLESLKKVANSKDMSPEALMKFYIGQGLRQDLAKLFSERLLESTAQVLARHIQSEEEVLKIIQEIQAQTTR</sequence>
<dbReference type="RefSeq" id="WP_171975490.1">
    <property type="nucleotide sequence ID" value="NZ_CAWOXK010000001.1"/>
</dbReference>
<keyword evidence="2" id="KW-1185">Reference proteome</keyword>